<feature type="non-terminal residue" evidence="1">
    <location>
        <position position="1"/>
    </location>
</feature>
<accession>A0A0K2UAD0</accession>
<sequence length="57" mass="6860">RRETSWFSLHSQFYLNPTVPCYTGTDRNICYHRQHCSHSTRYHNEQQSHQHGITKAN</sequence>
<dbReference type="EMBL" id="HACA01017838">
    <property type="protein sequence ID" value="CDW35199.1"/>
    <property type="molecule type" value="Transcribed_RNA"/>
</dbReference>
<protein>
    <submittedName>
        <fullName evidence="1">Uncharacterized protein</fullName>
    </submittedName>
</protein>
<reference evidence="1" key="1">
    <citation type="submission" date="2014-05" db="EMBL/GenBank/DDBJ databases">
        <authorList>
            <person name="Chronopoulou M."/>
        </authorList>
    </citation>
    <scope>NUCLEOTIDE SEQUENCE</scope>
    <source>
        <tissue evidence="1">Whole organism</tissue>
    </source>
</reference>
<organism evidence="1">
    <name type="scientific">Lepeophtheirus salmonis</name>
    <name type="common">Salmon louse</name>
    <name type="synonym">Caligus salmonis</name>
    <dbReference type="NCBI Taxonomy" id="72036"/>
    <lineage>
        <taxon>Eukaryota</taxon>
        <taxon>Metazoa</taxon>
        <taxon>Ecdysozoa</taxon>
        <taxon>Arthropoda</taxon>
        <taxon>Crustacea</taxon>
        <taxon>Multicrustacea</taxon>
        <taxon>Hexanauplia</taxon>
        <taxon>Copepoda</taxon>
        <taxon>Siphonostomatoida</taxon>
        <taxon>Caligidae</taxon>
        <taxon>Lepeophtheirus</taxon>
    </lineage>
</organism>
<proteinExistence type="predicted"/>
<name>A0A0K2UAD0_LEPSM</name>
<evidence type="ECO:0000313" key="1">
    <source>
        <dbReference type="EMBL" id="CDW35199.1"/>
    </source>
</evidence>
<dbReference type="AlphaFoldDB" id="A0A0K2UAD0"/>